<dbReference type="OrthoDB" id="9809186at2"/>
<feature type="transmembrane region" description="Helical" evidence="9">
    <location>
        <begin position="35"/>
        <end position="57"/>
    </location>
</feature>
<dbReference type="InterPro" id="IPR006665">
    <property type="entry name" value="OmpA-like"/>
</dbReference>
<evidence type="ECO:0000313" key="12">
    <source>
        <dbReference type="Proteomes" id="UP000240212"/>
    </source>
</evidence>
<dbReference type="InterPro" id="IPR025713">
    <property type="entry name" value="MotB-like_N_dom"/>
</dbReference>
<reference evidence="11 12" key="1">
    <citation type="submission" date="2018-03" db="EMBL/GenBank/DDBJ databases">
        <title>Draft genome sequence of the first documented clinical Siccibacter turicensis isolate in Austria.</title>
        <authorList>
            <person name="Lepuschitz S."/>
            <person name="Pekard-Amenitsch S."/>
            <person name="Haunold R."/>
            <person name="Schill S."/>
            <person name="Mach R."/>
            <person name="Allerberger F."/>
            <person name="Ruppitsch W."/>
            <person name="Forsythe S.J."/>
        </authorList>
    </citation>
    <scope>NUCLEOTIDE SEQUENCE [LARGE SCALE GENOMIC DNA]</scope>
    <source>
        <strain evidence="11 12">6100069499-17</strain>
    </source>
</reference>
<evidence type="ECO:0000259" key="10">
    <source>
        <dbReference type="PROSITE" id="PS51123"/>
    </source>
</evidence>
<feature type="region of interest" description="Disordered" evidence="8">
    <location>
        <begin position="103"/>
        <end position="125"/>
    </location>
</feature>
<evidence type="ECO:0000256" key="8">
    <source>
        <dbReference type="SAM" id="MobiDB-lite"/>
    </source>
</evidence>
<dbReference type="Pfam" id="PF00691">
    <property type="entry name" value="OmpA"/>
    <property type="match status" value="1"/>
</dbReference>
<dbReference type="Pfam" id="PF13677">
    <property type="entry name" value="MotB_plug"/>
    <property type="match status" value="1"/>
</dbReference>
<dbReference type="AlphaFoldDB" id="A0A2P8VJX7"/>
<keyword evidence="12" id="KW-1185">Reference proteome</keyword>
<comment type="subcellular location">
    <subcellularLocation>
        <location evidence="1">Cell membrane</location>
        <topology evidence="1">Single-pass membrane protein</topology>
    </subcellularLocation>
</comment>
<name>A0A2P8VJX7_9ENTR</name>
<keyword evidence="4 9" id="KW-0812">Transmembrane</keyword>
<dbReference type="PROSITE" id="PS51123">
    <property type="entry name" value="OMPA_2"/>
    <property type="match status" value="1"/>
</dbReference>
<evidence type="ECO:0000256" key="7">
    <source>
        <dbReference type="PROSITE-ProRule" id="PRU00473"/>
    </source>
</evidence>
<dbReference type="RefSeq" id="WP_106877420.1">
    <property type="nucleotide sequence ID" value="NZ_PYEP01000004.1"/>
</dbReference>
<organism evidence="11 12">
    <name type="scientific">Siccibacter turicensis</name>
    <dbReference type="NCBI Taxonomy" id="357233"/>
    <lineage>
        <taxon>Bacteria</taxon>
        <taxon>Pseudomonadati</taxon>
        <taxon>Pseudomonadota</taxon>
        <taxon>Gammaproteobacteria</taxon>
        <taxon>Enterobacterales</taxon>
        <taxon>Enterobacteriaceae</taxon>
        <taxon>Siccibacter</taxon>
    </lineage>
</organism>
<protein>
    <submittedName>
        <fullName evidence="11">Putative lateral flagellar export/assembly protein LafU</fullName>
    </submittedName>
</protein>
<evidence type="ECO:0000313" key="11">
    <source>
        <dbReference type="EMBL" id="PSN07842.1"/>
    </source>
</evidence>
<evidence type="ECO:0000256" key="2">
    <source>
        <dbReference type="ARBA" id="ARBA00008914"/>
    </source>
</evidence>
<dbReference type="InterPro" id="IPR050330">
    <property type="entry name" value="Bact_OuterMem_StrucFunc"/>
</dbReference>
<dbReference type="Gene3D" id="3.30.1330.60">
    <property type="entry name" value="OmpA-like domain"/>
    <property type="match status" value="1"/>
</dbReference>
<dbReference type="PANTHER" id="PTHR30329">
    <property type="entry name" value="STATOR ELEMENT OF FLAGELLAR MOTOR COMPLEX"/>
    <property type="match status" value="1"/>
</dbReference>
<evidence type="ECO:0000256" key="5">
    <source>
        <dbReference type="ARBA" id="ARBA00022989"/>
    </source>
</evidence>
<dbReference type="CDD" id="cd07185">
    <property type="entry name" value="OmpA_C-like"/>
    <property type="match status" value="1"/>
</dbReference>
<dbReference type="PANTHER" id="PTHR30329:SF21">
    <property type="entry name" value="LIPOPROTEIN YIAD-RELATED"/>
    <property type="match status" value="1"/>
</dbReference>
<accession>A0A2P8VJX7</accession>
<keyword evidence="6 7" id="KW-0472">Membrane</keyword>
<dbReference type="GO" id="GO:0005886">
    <property type="term" value="C:plasma membrane"/>
    <property type="evidence" value="ECO:0007669"/>
    <property type="project" value="UniProtKB-SubCell"/>
</dbReference>
<dbReference type="NCBIfam" id="NF005273">
    <property type="entry name" value="PRK06778.1"/>
    <property type="match status" value="1"/>
</dbReference>
<keyword evidence="3" id="KW-1003">Cell membrane</keyword>
<evidence type="ECO:0000256" key="4">
    <source>
        <dbReference type="ARBA" id="ARBA00022692"/>
    </source>
</evidence>
<dbReference type="SUPFAM" id="SSF103088">
    <property type="entry name" value="OmpA-like"/>
    <property type="match status" value="1"/>
</dbReference>
<proteinExistence type="inferred from homology"/>
<gene>
    <name evidence="11" type="ORF">C7G83_12055</name>
</gene>
<dbReference type="InterPro" id="IPR036737">
    <property type="entry name" value="OmpA-like_sf"/>
</dbReference>
<keyword evidence="11" id="KW-0969">Cilium</keyword>
<comment type="similarity">
    <text evidence="2">Belongs to the MotB family.</text>
</comment>
<keyword evidence="5 9" id="KW-1133">Transmembrane helix</keyword>
<comment type="caution">
    <text evidence="11">The sequence shown here is derived from an EMBL/GenBank/DDBJ whole genome shotgun (WGS) entry which is preliminary data.</text>
</comment>
<keyword evidence="11" id="KW-0282">Flagellum</keyword>
<evidence type="ECO:0000256" key="9">
    <source>
        <dbReference type="SAM" id="Phobius"/>
    </source>
</evidence>
<evidence type="ECO:0000256" key="1">
    <source>
        <dbReference type="ARBA" id="ARBA00004162"/>
    </source>
</evidence>
<dbReference type="Proteomes" id="UP000240212">
    <property type="component" value="Unassembled WGS sequence"/>
</dbReference>
<evidence type="ECO:0000256" key="6">
    <source>
        <dbReference type="ARBA" id="ARBA00023136"/>
    </source>
</evidence>
<keyword evidence="11" id="KW-0966">Cell projection</keyword>
<sequence>MSPSRGGNRRERSKKGATIIRRSIKKGHGGHHGGAWKVAFADFTLAMMALFMTLWIVNSVSEKDRKTIVAALNDESIFSGNGVMPLNNLGKIAVLEAGATRKAIPSKAQEPTEPSAVKDKKDSAQTVDVARAQKAKNANDKRVALRDKSARELGELATVINSIAEQSHMQSNLEMEIVPQGLRILIKDDLNRNMFERGSAKIMPFFKKLLVELAPVFDTLDNKLIITGHTDAMQYRDGENYNNWNLSGDRALSARRVLEQAGMPVDKVMQVSAMSDRMLLNAGDPNSAENRRIEIMVLTKSASDTLYQFFGEKGEKIVKPAVARVESTAQHRVTH</sequence>
<dbReference type="EMBL" id="PYEP01000004">
    <property type="protein sequence ID" value="PSN07842.1"/>
    <property type="molecule type" value="Genomic_DNA"/>
</dbReference>
<feature type="domain" description="OmpA-like" evidence="10">
    <location>
        <begin position="182"/>
        <end position="301"/>
    </location>
</feature>
<evidence type="ECO:0000256" key="3">
    <source>
        <dbReference type="ARBA" id="ARBA00022475"/>
    </source>
</evidence>